<keyword evidence="2" id="KW-0472">Membrane</keyword>
<accession>A0A2C6KTY8</accession>
<dbReference type="GeneID" id="94429935"/>
<dbReference type="RefSeq" id="XP_067921301.1">
    <property type="nucleotide sequence ID" value="XM_068066724.1"/>
</dbReference>
<feature type="transmembrane region" description="Helical" evidence="2">
    <location>
        <begin position="12"/>
        <end position="35"/>
    </location>
</feature>
<evidence type="ECO:0000313" key="3">
    <source>
        <dbReference type="EMBL" id="PHJ19603.1"/>
    </source>
</evidence>
<proteinExistence type="predicted"/>
<dbReference type="AlphaFoldDB" id="A0A2C6KTY8"/>
<keyword evidence="3" id="KW-0862">Zinc</keyword>
<keyword evidence="3" id="KW-0479">Metal-binding</keyword>
<protein>
    <submittedName>
        <fullName evidence="3">C2h2 type zinc-finger protein</fullName>
    </submittedName>
</protein>
<feature type="region of interest" description="Disordered" evidence="1">
    <location>
        <begin position="116"/>
        <end position="141"/>
    </location>
</feature>
<dbReference type="Proteomes" id="UP000221165">
    <property type="component" value="Unassembled WGS sequence"/>
</dbReference>
<keyword evidence="4" id="KW-1185">Reference proteome</keyword>
<keyword evidence="2" id="KW-1133">Transmembrane helix</keyword>
<organism evidence="3 4">
    <name type="scientific">Cystoisospora suis</name>
    <dbReference type="NCBI Taxonomy" id="483139"/>
    <lineage>
        <taxon>Eukaryota</taxon>
        <taxon>Sar</taxon>
        <taxon>Alveolata</taxon>
        <taxon>Apicomplexa</taxon>
        <taxon>Conoidasida</taxon>
        <taxon>Coccidia</taxon>
        <taxon>Eucoccidiorida</taxon>
        <taxon>Eimeriorina</taxon>
        <taxon>Sarcocystidae</taxon>
        <taxon>Cystoisospora</taxon>
    </lineage>
</organism>
<gene>
    <name evidence="3" type="ORF">CSUI_006568</name>
</gene>
<dbReference type="GO" id="GO:0008270">
    <property type="term" value="F:zinc ion binding"/>
    <property type="evidence" value="ECO:0007669"/>
    <property type="project" value="UniProtKB-KW"/>
</dbReference>
<dbReference type="OrthoDB" id="19329at2759"/>
<reference evidence="3 4" key="1">
    <citation type="journal article" date="2017" name="Int. J. Parasitol.">
        <title>The genome of the protozoan parasite Cystoisospora suis and a reverse vaccinology approach to identify vaccine candidates.</title>
        <authorList>
            <person name="Palmieri N."/>
            <person name="Shrestha A."/>
            <person name="Ruttkowski B."/>
            <person name="Beck T."/>
            <person name="Vogl C."/>
            <person name="Tomley F."/>
            <person name="Blake D.P."/>
            <person name="Joachim A."/>
        </authorList>
    </citation>
    <scope>NUCLEOTIDE SEQUENCE [LARGE SCALE GENOMIC DNA]</scope>
    <source>
        <strain evidence="3 4">Wien I</strain>
    </source>
</reference>
<comment type="caution">
    <text evidence="3">The sequence shown here is derived from an EMBL/GenBank/DDBJ whole genome shotgun (WGS) entry which is preliminary data.</text>
</comment>
<evidence type="ECO:0000313" key="4">
    <source>
        <dbReference type="Proteomes" id="UP000221165"/>
    </source>
</evidence>
<dbReference type="EMBL" id="MIGC01003339">
    <property type="protein sequence ID" value="PHJ19603.1"/>
    <property type="molecule type" value="Genomic_DNA"/>
</dbReference>
<evidence type="ECO:0000256" key="2">
    <source>
        <dbReference type="SAM" id="Phobius"/>
    </source>
</evidence>
<keyword evidence="2" id="KW-0812">Transmembrane</keyword>
<feature type="compositionally biased region" description="Polar residues" evidence="1">
    <location>
        <begin position="122"/>
        <end position="139"/>
    </location>
</feature>
<name>A0A2C6KTY8_9APIC</name>
<sequence>MLRFSSSFSSFFSFFFFFGVFEVLKCLSVLCNFLFLFSASIRSAGLLFFNRHLSLLLSFFHIFSFFSFLVVLFCPFCRLVNRHVSYIYKQRLGYRTRVNVAEAHLLADLLYTHHVSSSSSSPGTGSTALACTSRKSPGENSVMCRERSSIPRERDLLAALMSSSSSSRHSRQAFLKRQDRRLRFLLTSLGRCNGEKDRPSSLSYDYIHRKLACRRRALKQINRPRKSYLRQVQQQHMKLGVRQNKLHKFILQQNKYFF</sequence>
<dbReference type="VEuPathDB" id="ToxoDB:CSUI_006568"/>
<feature type="transmembrane region" description="Helical" evidence="2">
    <location>
        <begin position="55"/>
        <end position="81"/>
    </location>
</feature>
<keyword evidence="3" id="KW-0863">Zinc-finger</keyword>
<evidence type="ECO:0000256" key="1">
    <source>
        <dbReference type="SAM" id="MobiDB-lite"/>
    </source>
</evidence>